<evidence type="ECO:0000256" key="6">
    <source>
        <dbReference type="ARBA" id="ARBA00022833"/>
    </source>
</evidence>
<dbReference type="PRINTS" id="PR00625">
    <property type="entry name" value="JDOMAIN"/>
</dbReference>
<dbReference type="SMART" id="SM00271">
    <property type="entry name" value="DnaJ"/>
    <property type="match status" value="1"/>
</dbReference>
<dbReference type="SUPFAM" id="SSF46565">
    <property type="entry name" value="Chaperone J-domain"/>
    <property type="match status" value="1"/>
</dbReference>
<dbReference type="SUPFAM" id="SSF49493">
    <property type="entry name" value="HSP40/DnaJ peptide-binding domain"/>
    <property type="match status" value="2"/>
</dbReference>
<dbReference type="RefSeq" id="WP_188445460.1">
    <property type="nucleotide sequence ID" value="NZ_BMDW01000003.1"/>
</dbReference>
<dbReference type="PROSITE" id="PS51188">
    <property type="entry name" value="ZF_CR"/>
    <property type="match status" value="1"/>
</dbReference>
<keyword evidence="3 9" id="KW-0479">Metal-binding</keyword>
<feature type="domain" description="J" evidence="11">
    <location>
        <begin position="6"/>
        <end position="71"/>
    </location>
</feature>
<comment type="subcellular location">
    <subcellularLocation>
        <location evidence="9">Cytoplasm</location>
    </subcellularLocation>
</comment>
<dbReference type="NCBIfam" id="NF008035">
    <property type="entry name" value="PRK10767.1"/>
    <property type="match status" value="1"/>
</dbReference>
<organism evidence="13 14">
    <name type="scientific">Sphingomonas psychrolutea</name>
    <dbReference type="NCBI Taxonomy" id="1259676"/>
    <lineage>
        <taxon>Bacteria</taxon>
        <taxon>Pseudomonadati</taxon>
        <taxon>Pseudomonadota</taxon>
        <taxon>Alphaproteobacteria</taxon>
        <taxon>Sphingomonadales</taxon>
        <taxon>Sphingomonadaceae</taxon>
        <taxon>Sphingomonas</taxon>
    </lineage>
</organism>
<feature type="binding site" evidence="9">
    <location>
        <position position="151"/>
    </location>
    <ligand>
        <name>Zn(2+)</name>
        <dbReference type="ChEBI" id="CHEBI:29105"/>
        <label>1</label>
    </ligand>
</feature>
<feature type="repeat" description="CXXCXGXG motif" evidence="9">
    <location>
        <begin position="201"/>
        <end position="208"/>
    </location>
</feature>
<evidence type="ECO:0000313" key="14">
    <source>
        <dbReference type="Proteomes" id="UP000618591"/>
    </source>
</evidence>
<dbReference type="PROSITE" id="PS00636">
    <property type="entry name" value="DNAJ_1"/>
    <property type="match status" value="1"/>
</dbReference>
<feature type="domain" description="CR-type" evidence="12">
    <location>
        <begin position="135"/>
        <end position="213"/>
    </location>
</feature>
<feature type="binding site" evidence="9">
    <location>
        <position position="201"/>
    </location>
    <ligand>
        <name>Zn(2+)</name>
        <dbReference type="ChEBI" id="CHEBI:29105"/>
        <label>1</label>
    </ligand>
</feature>
<dbReference type="PANTHER" id="PTHR43096:SF48">
    <property type="entry name" value="CHAPERONE PROTEIN DNAJ"/>
    <property type="match status" value="1"/>
</dbReference>
<dbReference type="Pfam" id="PF01556">
    <property type="entry name" value="DnaJ_C"/>
    <property type="match status" value="1"/>
</dbReference>
<dbReference type="SUPFAM" id="SSF57938">
    <property type="entry name" value="DnaJ/Hsp40 cysteine-rich domain"/>
    <property type="match status" value="1"/>
</dbReference>
<dbReference type="NCBIfam" id="TIGR02349">
    <property type="entry name" value="DnaJ_bact"/>
    <property type="match status" value="1"/>
</dbReference>
<dbReference type="CDD" id="cd06257">
    <property type="entry name" value="DnaJ"/>
    <property type="match status" value="1"/>
</dbReference>
<gene>
    <name evidence="9 13" type="primary">dnaJ</name>
    <name evidence="13" type="ORF">GCM10011395_06810</name>
</gene>
<feature type="repeat" description="CXXCXGXG motif" evidence="9">
    <location>
        <begin position="165"/>
        <end position="172"/>
    </location>
</feature>
<evidence type="ECO:0000256" key="3">
    <source>
        <dbReference type="ARBA" id="ARBA00022723"/>
    </source>
</evidence>
<evidence type="ECO:0000256" key="7">
    <source>
        <dbReference type="ARBA" id="ARBA00023016"/>
    </source>
</evidence>
<keyword evidence="6 9" id="KW-0862">Zinc</keyword>
<comment type="similarity">
    <text evidence="9">Belongs to the DnaJ family.</text>
</comment>
<keyword evidence="5 9" id="KW-0863">Zinc-finger</keyword>
<feature type="binding site" evidence="9">
    <location>
        <position position="148"/>
    </location>
    <ligand>
        <name>Zn(2+)</name>
        <dbReference type="ChEBI" id="CHEBI:29105"/>
        <label>1</label>
    </ligand>
</feature>
<proteinExistence type="inferred from homology"/>
<dbReference type="Pfam" id="PF00684">
    <property type="entry name" value="DnaJ_CXXCXGXG"/>
    <property type="match status" value="1"/>
</dbReference>
<evidence type="ECO:0000259" key="11">
    <source>
        <dbReference type="PROSITE" id="PS50076"/>
    </source>
</evidence>
<dbReference type="CDD" id="cd10719">
    <property type="entry name" value="DnaJ_zf"/>
    <property type="match status" value="1"/>
</dbReference>
<dbReference type="Proteomes" id="UP000618591">
    <property type="component" value="Unassembled WGS sequence"/>
</dbReference>
<feature type="zinc finger region" description="CR-type" evidence="10">
    <location>
        <begin position="135"/>
        <end position="213"/>
    </location>
</feature>
<name>A0ABQ1G962_9SPHN</name>
<dbReference type="Gene3D" id="1.10.287.110">
    <property type="entry name" value="DnaJ domain"/>
    <property type="match status" value="1"/>
</dbReference>
<evidence type="ECO:0000256" key="2">
    <source>
        <dbReference type="ARBA" id="ARBA00022705"/>
    </source>
</evidence>
<keyword evidence="1 9" id="KW-0963">Cytoplasm</keyword>
<comment type="domain">
    <text evidence="9">The J domain is necessary and sufficient to stimulate DnaK ATPase activity. Zinc center 1 plays an important role in the autonomous, DnaK-independent chaperone activity of DnaJ. Zinc center 2 is essential for interaction with DnaK and for DnaJ activity.</text>
</comment>
<dbReference type="InterPro" id="IPR036869">
    <property type="entry name" value="J_dom_sf"/>
</dbReference>
<evidence type="ECO:0000256" key="9">
    <source>
        <dbReference type="HAMAP-Rule" id="MF_01152"/>
    </source>
</evidence>
<keyword evidence="4 9" id="KW-0677">Repeat</keyword>
<keyword evidence="7 9" id="KW-0346">Stress response</keyword>
<evidence type="ECO:0000256" key="5">
    <source>
        <dbReference type="ARBA" id="ARBA00022771"/>
    </source>
</evidence>
<dbReference type="CDD" id="cd10747">
    <property type="entry name" value="DnaJ_C"/>
    <property type="match status" value="1"/>
</dbReference>
<evidence type="ECO:0000313" key="13">
    <source>
        <dbReference type="EMBL" id="GGA39194.1"/>
    </source>
</evidence>
<dbReference type="InterPro" id="IPR001305">
    <property type="entry name" value="HSP_DnaJ_Cys-rich_dom"/>
</dbReference>
<comment type="cofactor">
    <cofactor evidence="9">
        <name>Zn(2+)</name>
        <dbReference type="ChEBI" id="CHEBI:29105"/>
    </cofactor>
    <text evidence="9">Binds 2 Zn(2+) ions per monomer.</text>
</comment>
<dbReference type="EMBL" id="BMDW01000003">
    <property type="protein sequence ID" value="GGA39194.1"/>
    <property type="molecule type" value="Genomic_DNA"/>
</dbReference>
<dbReference type="Pfam" id="PF00226">
    <property type="entry name" value="DnaJ"/>
    <property type="match status" value="1"/>
</dbReference>
<protein>
    <recommendedName>
        <fullName evidence="9">Chaperone protein DnaJ</fullName>
    </recommendedName>
</protein>
<evidence type="ECO:0000256" key="1">
    <source>
        <dbReference type="ARBA" id="ARBA00022490"/>
    </source>
</evidence>
<feature type="binding site" evidence="9">
    <location>
        <position position="190"/>
    </location>
    <ligand>
        <name>Zn(2+)</name>
        <dbReference type="ChEBI" id="CHEBI:29105"/>
        <label>2</label>
    </ligand>
</feature>
<dbReference type="InterPro" id="IPR008971">
    <property type="entry name" value="HSP40/DnaJ_pept-bd"/>
</dbReference>
<reference evidence="14" key="1">
    <citation type="journal article" date="2019" name="Int. J. Syst. Evol. Microbiol.">
        <title>The Global Catalogue of Microorganisms (GCM) 10K type strain sequencing project: providing services to taxonomists for standard genome sequencing and annotation.</title>
        <authorList>
            <consortium name="The Broad Institute Genomics Platform"/>
            <consortium name="The Broad Institute Genome Sequencing Center for Infectious Disease"/>
            <person name="Wu L."/>
            <person name="Ma J."/>
        </authorList>
    </citation>
    <scope>NUCLEOTIDE SEQUENCE [LARGE SCALE GENOMIC DNA]</scope>
    <source>
        <strain evidence="14">CGMCC 1.10106</strain>
    </source>
</reference>
<evidence type="ECO:0000256" key="8">
    <source>
        <dbReference type="ARBA" id="ARBA00023186"/>
    </source>
</evidence>
<comment type="function">
    <text evidence="9">Participates actively in the response to hyperosmotic and heat shock by preventing the aggregation of stress-denatured proteins and by disaggregating proteins, also in an autonomous, DnaK-independent fashion. Unfolded proteins bind initially to DnaJ; upon interaction with the DnaJ-bound protein, DnaK hydrolyzes its bound ATP, resulting in the formation of a stable complex. GrpE releases ADP from DnaK; ATP binding to DnaK triggers the release of the substrate protein, thus completing the reaction cycle. Several rounds of ATP-dependent interactions between DnaJ, DnaK and GrpE are required for fully efficient folding. Also involved, together with DnaK and GrpE, in the DNA replication of plasmids through activation of initiation proteins.</text>
</comment>
<comment type="subunit">
    <text evidence="9">Homodimer.</text>
</comment>
<feature type="binding site" evidence="9">
    <location>
        <position position="168"/>
    </location>
    <ligand>
        <name>Zn(2+)</name>
        <dbReference type="ChEBI" id="CHEBI:29105"/>
        <label>2</label>
    </ligand>
</feature>
<feature type="repeat" description="CXXCXGXG motif" evidence="9">
    <location>
        <begin position="187"/>
        <end position="194"/>
    </location>
</feature>
<feature type="binding site" evidence="9">
    <location>
        <position position="187"/>
    </location>
    <ligand>
        <name>Zn(2+)</name>
        <dbReference type="ChEBI" id="CHEBI:29105"/>
        <label>2</label>
    </ligand>
</feature>
<comment type="caution">
    <text evidence="13">The sequence shown here is derived from an EMBL/GenBank/DDBJ whole genome shotgun (WGS) entry which is preliminary data.</text>
</comment>
<dbReference type="InterPro" id="IPR036410">
    <property type="entry name" value="HSP_DnaJ_Cys-rich_dom_sf"/>
</dbReference>
<keyword evidence="14" id="KW-1185">Reference proteome</keyword>
<evidence type="ECO:0000259" key="12">
    <source>
        <dbReference type="PROSITE" id="PS51188"/>
    </source>
</evidence>
<dbReference type="InterPro" id="IPR001623">
    <property type="entry name" value="DnaJ_domain"/>
</dbReference>
<feature type="binding site" evidence="9">
    <location>
        <position position="204"/>
    </location>
    <ligand>
        <name>Zn(2+)</name>
        <dbReference type="ChEBI" id="CHEBI:29105"/>
        <label>1</label>
    </ligand>
</feature>
<evidence type="ECO:0000256" key="4">
    <source>
        <dbReference type="ARBA" id="ARBA00022737"/>
    </source>
</evidence>
<dbReference type="InterPro" id="IPR018253">
    <property type="entry name" value="DnaJ_domain_CS"/>
</dbReference>
<dbReference type="HAMAP" id="MF_01152">
    <property type="entry name" value="DnaJ"/>
    <property type="match status" value="1"/>
</dbReference>
<sequence length="373" mass="40241">MTTEVDFYELLECERNADDGTLKSSYRRLAMRYHPDKNPGCSDSEARFKSISEAYDCLKDPQKRAAYDRYGHAAFKQQGGGGGGGGAQDFSAFSDIFENIFGEFMGGQRGGGTAPRRGADLRYDMEITLEDAFHGKATEITIDVTGVCDICNGSGATKGTSAKSCATCHGHGKVRAQQGFFVVERTCPSCHGAGQTIADPCGNCRGEGRVEKTKTRAVNIPPGVDEGTRVRLTGEGEAGLRGAPAGDLYIFLHVARHPLFEREGTTLFARTPISFTTASLGGEIHIPGPDGVRHPIKIPAGTQSGRELRQRGAGMPVLQGRGRGDLVIRIEVETPSHLTSRQRELLEEFRATETGKECPQTSGFFKKMKGAWG</sequence>
<feature type="repeat" description="CXXCXGXG motif" evidence="9">
    <location>
        <begin position="148"/>
        <end position="155"/>
    </location>
</feature>
<accession>A0ABQ1G962</accession>
<dbReference type="PROSITE" id="PS50076">
    <property type="entry name" value="DNAJ_2"/>
    <property type="match status" value="1"/>
</dbReference>
<keyword evidence="8 9" id="KW-0143">Chaperone</keyword>
<dbReference type="InterPro" id="IPR012724">
    <property type="entry name" value="DnaJ"/>
</dbReference>
<evidence type="ECO:0000256" key="10">
    <source>
        <dbReference type="PROSITE-ProRule" id="PRU00546"/>
    </source>
</evidence>
<dbReference type="InterPro" id="IPR002939">
    <property type="entry name" value="DnaJ_C"/>
</dbReference>
<feature type="binding site" evidence="9">
    <location>
        <position position="165"/>
    </location>
    <ligand>
        <name>Zn(2+)</name>
        <dbReference type="ChEBI" id="CHEBI:29105"/>
        <label>2</label>
    </ligand>
</feature>
<dbReference type="PANTHER" id="PTHR43096">
    <property type="entry name" value="DNAJ HOMOLOG 1, MITOCHONDRIAL-RELATED"/>
    <property type="match status" value="1"/>
</dbReference>
<keyword evidence="2 9" id="KW-0235">DNA replication</keyword>
<dbReference type="Gene3D" id="2.60.260.20">
    <property type="entry name" value="Urease metallochaperone UreE, N-terminal domain"/>
    <property type="match status" value="2"/>
</dbReference>
<dbReference type="Gene3D" id="2.10.230.10">
    <property type="entry name" value="Heat shock protein DnaJ, cysteine-rich domain"/>
    <property type="match status" value="1"/>
</dbReference>